<dbReference type="GO" id="GO:0006508">
    <property type="term" value="P:proteolysis"/>
    <property type="evidence" value="ECO:0007669"/>
    <property type="project" value="InterPro"/>
</dbReference>
<organism evidence="3 4">
    <name type="scientific">candidate division WOR-3 bacterium</name>
    <dbReference type="NCBI Taxonomy" id="2052148"/>
    <lineage>
        <taxon>Bacteria</taxon>
        <taxon>Bacteria division WOR-3</taxon>
    </lineage>
</organism>
<evidence type="ECO:0000313" key="3">
    <source>
        <dbReference type="EMBL" id="MBD3364787.1"/>
    </source>
</evidence>
<proteinExistence type="predicted"/>
<evidence type="ECO:0000313" key="4">
    <source>
        <dbReference type="Proteomes" id="UP000630660"/>
    </source>
</evidence>
<sequence length="457" mass="49778">MNKTSFLKVILLIQACATTASAGLSVGIDARPGYAVWSGWSGLTWSVSPTAYYHAPSRPYGFGFNLGYGHNSTVLGDSSMDFSSIQAIAAARLLPIPYMYIEAAGGYGMFTSVEVSDFLNKDTIPAGTPLARFGIGARVPIGGKFICEVEAGNTLFFAFQNYWNPGLKVGFTYDFGIGKMPRPIVLASDVDSINPEYGVTQDPNTIAVLMGASNYKHADVVKVEYALRDMYVMRDYLVKILGFQEENVFAIEDPVLSDLTTWFGTSMSPDGKLARKASVMSKPRVFIYYSGHGVPSLATGDPFLVPTDCDPNYPEQGGYALRQLYENLEVLDAADVTVVIDACFSGSSPQGTLIKDASPLIMEPVEFQKQTPAEFTVITAAGGRQVANWLKTEKHGLFTYYFLKGLKGHADDGDNQLTWGELKAYVESQVSKAAADLDREQIPVFSGDEEKVILNLR</sequence>
<evidence type="ECO:0000259" key="2">
    <source>
        <dbReference type="Pfam" id="PF00656"/>
    </source>
</evidence>
<feature type="signal peptide" evidence="1">
    <location>
        <begin position="1"/>
        <end position="22"/>
    </location>
</feature>
<dbReference type="InterPro" id="IPR011600">
    <property type="entry name" value="Pept_C14_caspase"/>
</dbReference>
<dbReference type="InterPro" id="IPR029030">
    <property type="entry name" value="Caspase-like_dom_sf"/>
</dbReference>
<gene>
    <name evidence="3" type="ORF">GF359_06180</name>
</gene>
<dbReference type="Gene3D" id="3.40.50.1460">
    <property type="match status" value="1"/>
</dbReference>
<evidence type="ECO:0000256" key="1">
    <source>
        <dbReference type="SAM" id="SignalP"/>
    </source>
</evidence>
<reference evidence="3" key="1">
    <citation type="submission" date="2019-11" db="EMBL/GenBank/DDBJ databases">
        <title>Microbial mats filling the niche in hypersaline microbial mats.</title>
        <authorList>
            <person name="Wong H.L."/>
            <person name="Macleod F.I."/>
            <person name="White R.A. III"/>
            <person name="Burns B.P."/>
        </authorList>
    </citation>
    <scope>NUCLEOTIDE SEQUENCE</scope>
    <source>
        <strain evidence="3">Bin_327</strain>
    </source>
</reference>
<keyword evidence="1" id="KW-0732">Signal</keyword>
<dbReference type="SUPFAM" id="SSF52129">
    <property type="entry name" value="Caspase-like"/>
    <property type="match status" value="1"/>
</dbReference>
<name>A0A9D5K9L8_UNCW3</name>
<dbReference type="Pfam" id="PF00656">
    <property type="entry name" value="Peptidase_C14"/>
    <property type="match status" value="1"/>
</dbReference>
<dbReference type="GO" id="GO:0004197">
    <property type="term" value="F:cysteine-type endopeptidase activity"/>
    <property type="evidence" value="ECO:0007669"/>
    <property type="project" value="InterPro"/>
</dbReference>
<dbReference type="Proteomes" id="UP000630660">
    <property type="component" value="Unassembled WGS sequence"/>
</dbReference>
<feature type="chain" id="PRO_5039028089" description="Peptidase C14 caspase domain-containing protein" evidence="1">
    <location>
        <begin position="23"/>
        <end position="457"/>
    </location>
</feature>
<comment type="caution">
    <text evidence="3">The sequence shown here is derived from an EMBL/GenBank/DDBJ whole genome shotgun (WGS) entry which is preliminary data.</text>
</comment>
<protein>
    <recommendedName>
        <fullName evidence="2">Peptidase C14 caspase domain-containing protein</fullName>
    </recommendedName>
</protein>
<accession>A0A9D5K9L8</accession>
<feature type="domain" description="Peptidase C14 caspase" evidence="2">
    <location>
        <begin position="206"/>
        <end position="446"/>
    </location>
</feature>
<dbReference type="AlphaFoldDB" id="A0A9D5K9L8"/>
<dbReference type="EMBL" id="WJKJ01000204">
    <property type="protein sequence ID" value="MBD3364787.1"/>
    <property type="molecule type" value="Genomic_DNA"/>
</dbReference>